<evidence type="ECO:0000256" key="11">
    <source>
        <dbReference type="ARBA" id="ARBA00023136"/>
    </source>
</evidence>
<keyword evidence="11" id="KW-0472">Membrane</keyword>
<dbReference type="SUPFAM" id="SSF48264">
    <property type="entry name" value="Cytochrome P450"/>
    <property type="match status" value="1"/>
</dbReference>
<comment type="cofactor">
    <cofactor evidence="1 12">
        <name>heme</name>
        <dbReference type="ChEBI" id="CHEBI:30413"/>
    </cofactor>
</comment>
<dbReference type="EMBL" id="JBEAFC010000004">
    <property type="protein sequence ID" value="KAL1559802.1"/>
    <property type="molecule type" value="Genomic_DNA"/>
</dbReference>
<dbReference type="InterPro" id="IPR017972">
    <property type="entry name" value="Cyt_P450_CS"/>
</dbReference>
<evidence type="ECO:0000313" key="14">
    <source>
        <dbReference type="EMBL" id="KAL1559802.1"/>
    </source>
</evidence>
<proteinExistence type="inferred from homology"/>
<keyword evidence="7" id="KW-1133">Transmembrane helix</keyword>
<keyword evidence="5" id="KW-0812">Transmembrane</keyword>
<dbReference type="GO" id="GO:0016114">
    <property type="term" value="P:terpenoid biosynthetic process"/>
    <property type="evidence" value="ECO:0007669"/>
    <property type="project" value="UniProtKB-ARBA"/>
</dbReference>
<comment type="caution">
    <text evidence="14">The sequence shown here is derived from an EMBL/GenBank/DDBJ whole genome shotgun (WGS) entry which is preliminary data.</text>
</comment>
<dbReference type="GO" id="GO:0016020">
    <property type="term" value="C:membrane"/>
    <property type="evidence" value="ECO:0007669"/>
    <property type="project" value="UniProtKB-SubCell"/>
</dbReference>
<evidence type="ECO:0000256" key="7">
    <source>
        <dbReference type="ARBA" id="ARBA00022989"/>
    </source>
</evidence>
<dbReference type="PANTHER" id="PTHR24286:SF11">
    <property type="entry name" value="CYTOCHROME P450, FAMILY 87, SUBFAMILY A, POLYPEPTIDE 2"/>
    <property type="match status" value="1"/>
</dbReference>
<dbReference type="FunFam" id="1.10.630.10:FF:000020">
    <property type="entry name" value="Cytochrome P450 family protein"/>
    <property type="match status" value="1"/>
</dbReference>
<feature type="binding site" description="axial binding residue" evidence="12">
    <location>
        <position position="421"/>
    </location>
    <ligand>
        <name>heme</name>
        <dbReference type="ChEBI" id="CHEBI:30413"/>
    </ligand>
    <ligandPart>
        <name>Fe</name>
        <dbReference type="ChEBI" id="CHEBI:18248"/>
    </ligandPart>
</feature>
<dbReference type="Gene3D" id="1.10.630.10">
    <property type="entry name" value="Cytochrome P450"/>
    <property type="match status" value="1"/>
</dbReference>
<dbReference type="AlphaFoldDB" id="A0ABD1HUG0"/>
<gene>
    <name evidence="14" type="ORF">AAHA92_10105</name>
</gene>
<evidence type="ECO:0000256" key="10">
    <source>
        <dbReference type="ARBA" id="ARBA00023033"/>
    </source>
</evidence>
<dbReference type="InterPro" id="IPR001128">
    <property type="entry name" value="Cyt_P450"/>
</dbReference>
<evidence type="ECO:0000256" key="5">
    <source>
        <dbReference type="ARBA" id="ARBA00022692"/>
    </source>
</evidence>
<dbReference type="GO" id="GO:0016712">
    <property type="term" value="F:oxidoreductase activity, acting on paired donors, with incorporation or reduction of molecular oxygen, reduced flavin or flavoprotein as one donor, and incorporation of one atom of oxygen"/>
    <property type="evidence" value="ECO:0007669"/>
    <property type="project" value="UniProtKB-ARBA"/>
</dbReference>
<dbReference type="Proteomes" id="UP001567538">
    <property type="component" value="Unassembled WGS sequence"/>
</dbReference>
<keyword evidence="4 12" id="KW-0349">Heme</keyword>
<evidence type="ECO:0000256" key="1">
    <source>
        <dbReference type="ARBA" id="ARBA00001971"/>
    </source>
</evidence>
<comment type="similarity">
    <text evidence="3 13">Belongs to the cytochrome P450 family.</text>
</comment>
<dbReference type="InterPro" id="IPR036396">
    <property type="entry name" value="Cyt_P450_sf"/>
</dbReference>
<dbReference type="CDD" id="cd11043">
    <property type="entry name" value="CYP90-like"/>
    <property type="match status" value="1"/>
</dbReference>
<organism evidence="14 15">
    <name type="scientific">Salvia divinorum</name>
    <name type="common">Maria pastora</name>
    <name type="synonym">Diviner's sage</name>
    <dbReference type="NCBI Taxonomy" id="28513"/>
    <lineage>
        <taxon>Eukaryota</taxon>
        <taxon>Viridiplantae</taxon>
        <taxon>Streptophyta</taxon>
        <taxon>Embryophyta</taxon>
        <taxon>Tracheophyta</taxon>
        <taxon>Spermatophyta</taxon>
        <taxon>Magnoliopsida</taxon>
        <taxon>eudicotyledons</taxon>
        <taxon>Gunneridae</taxon>
        <taxon>Pentapetalae</taxon>
        <taxon>asterids</taxon>
        <taxon>lamiids</taxon>
        <taxon>Lamiales</taxon>
        <taxon>Lamiaceae</taxon>
        <taxon>Nepetoideae</taxon>
        <taxon>Mentheae</taxon>
        <taxon>Salviinae</taxon>
        <taxon>Salvia</taxon>
        <taxon>Salvia subgen. Calosphace</taxon>
    </lineage>
</organism>
<comment type="subcellular location">
    <subcellularLocation>
        <location evidence="2">Membrane</location>
        <topology evidence="2">Single-pass membrane protein</topology>
    </subcellularLocation>
</comment>
<reference evidence="14 15" key="1">
    <citation type="submission" date="2024-06" db="EMBL/GenBank/DDBJ databases">
        <title>A chromosome level genome sequence of Diviner's sage (Salvia divinorum).</title>
        <authorList>
            <person name="Ford S.A."/>
            <person name="Ro D.-K."/>
            <person name="Ness R.W."/>
            <person name="Phillips M.A."/>
        </authorList>
    </citation>
    <scope>NUCLEOTIDE SEQUENCE [LARGE SCALE GENOMIC DNA]</scope>
    <source>
        <strain evidence="14">SAF-2024a</strain>
        <tissue evidence="14">Leaf</tissue>
    </source>
</reference>
<name>A0ABD1HUG0_SALDI</name>
<dbReference type="PANTHER" id="PTHR24286">
    <property type="entry name" value="CYTOCHROME P450 26"/>
    <property type="match status" value="1"/>
</dbReference>
<evidence type="ECO:0000256" key="2">
    <source>
        <dbReference type="ARBA" id="ARBA00004167"/>
    </source>
</evidence>
<evidence type="ECO:0000256" key="9">
    <source>
        <dbReference type="ARBA" id="ARBA00023004"/>
    </source>
</evidence>
<keyword evidence="6 12" id="KW-0479">Metal-binding</keyword>
<evidence type="ECO:0000313" key="15">
    <source>
        <dbReference type="Proteomes" id="UP001567538"/>
    </source>
</evidence>
<evidence type="ECO:0000256" key="8">
    <source>
        <dbReference type="ARBA" id="ARBA00023002"/>
    </source>
</evidence>
<evidence type="ECO:0000256" key="3">
    <source>
        <dbReference type="ARBA" id="ARBA00010617"/>
    </source>
</evidence>
<protein>
    <submittedName>
        <fullName evidence="14">Cytochrome P450 87A3</fullName>
    </submittedName>
</protein>
<evidence type="ECO:0000256" key="13">
    <source>
        <dbReference type="RuleBase" id="RU000461"/>
    </source>
</evidence>
<keyword evidence="8 13" id="KW-0560">Oxidoreductase</keyword>
<sequence>MFPPLVYLVVILIIALLNWLYSWRNPRCNGALPPGSMGWPLLGESLSFFAQNTSFGIPPFVKDRMRRYGPVFKTSLVGRPVIVSTDADLNHLVFQQEGQLFQSWYPDTFTEIFGRQNVGSLHGFMYKYLKNMVLKLFGPESLKKMLLEVEQAANMSLKRWSVEGVVDVKEATAKMIFDLTAKKLISYDSESSSENLRESFVAFIQGLISFPLDIPGTAYHKCLKGRKQAMRLLKNMLQERRERRRKVQGDFFDYVLEELQREDTVLTEAIALDLMFVLLFASFETTSLALTLATKFLYDHPLVLKQMREEHDAIIRHKGDADSGLTWSDYKSMKFTFQVINETVRLANIVPGIFRKTLRETKFKGYTIPAGWAVMVCPPAVHLDPSKYKDPLDFNPWRWEGVDTNGGSKNFMAFGGGMRFCVGTDFTKVQMAVFLHCLVTKYKWDPIKGGNILRTPGLQFPNGFHIQLSERD</sequence>
<dbReference type="InterPro" id="IPR002401">
    <property type="entry name" value="Cyt_P450_E_grp-I"/>
</dbReference>
<evidence type="ECO:0000256" key="12">
    <source>
        <dbReference type="PIRSR" id="PIRSR602401-1"/>
    </source>
</evidence>
<dbReference type="Pfam" id="PF00067">
    <property type="entry name" value="p450"/>
    <property type="match status" value="1"/>
</dbReference>
<dbReference type="PRINTS" id="PR00385">
    <property type="entry name" value="P450"/>
</dbReference>
<dbReference type="PRINTS" id="PR00463">
    <property type="entry name" value="EP450I"/>
</dbReference>
<keyword evidence="15" id="KW-1185">Reference proteome</keyword>
<evidence type="ECO:0000256" key="4">
    <source>
        <dbReference type="ARBA" id="ARBA00022617"/>
    </source>
</evidence>
<keyword evidence="9 12" id="KW-0408">Iron</keyword>
<dbReference type="PROSITE" id="PS00086">
    <property type="entry name" value="CYTOCHROME_P450"/>
    <property type="match status" value="1"/>
</dbReference>
<evidence type="ECO:0000256" key="6">
    <source>
        <dbReference type="ARBA" id="ARBA00022723"/>
    </source>
</evidence>
<keyword evidence="10 13" id="KW-0503">Monooxygenase</keyword>
<accession>A0ABD1HUG0</accession>
<dbReference type="GO" id="GO:0046872">
    <property type="term" value="F:metal ion binding"/>
    <property type="evidence" value="ECO:0007669"/>
    <property type="project" value="UniProtKB-KW"/>
</dbReference>